<accession>A0A679FNG0</accession>
<dbReference type="EMBL" id="AP022557">
    <property type="protein sequence ID" value="BBW97998.1"/>
    <property type="molecule type" value="Genomic_DNA"/>
</dbReference>
<dbReference type="Proteomes" id="UP000501421">
    <property type="component" value="Chromosome"/>
</dbReference>
<dbReference type="AlphaFoldDB" id="A0A679FNG0"/>
<protein>
    <submittedName>
        <fullName evidence="1">Uncharacterized protein</fullName>
    </submittedName>
</protein>
<gene>
    <name evidence="1" type="ORF">GsuE55_28310</name>
</gene>
<evidence type="ECO:0000313" key="1">
    <source>
        <dbReference type="EMBL" id="BBW97998.1"/>
    </source>
</evidence>
<reference evidence="2" key="1">
    <citation type="journal article" date="2020" name="Microbiol. Resour. Announc.">
        <title>Complete Genome Sequence of Geobacillus sp. Strain E55-1, Isolated from Mine Geyser in Japan.</title>
        <authorList>
            <person name="Miyazaki K."/>
            <person name="Hase E."/>
            <person name="Tokito N."/>
        </authorList>
    </citation>
    <scope>NUCLEOTIDE SEQUENCE [LARGE SCALE GENOMIC DNA]</scope>
    <source>
        <strain evidence="2">E55-1</strain>
    </source>
</reference>
<proteinExistence type="predicted"/>
<sequence length="63" mass="7134">MKGLSKKLCQGFIRHRNEKNPPDFRRKGTKCEAEINIMNEGTKKGFDALPKGFTGAYHEKHGS</sequence>
<name>A0A679FNG0_9BACL</name>
<organism evidence="1 2">
    <name type="scientific">Geobacillus subterraneus</name>
    <dbReference type="NCBI Taxonomy" id="129338"/>
    <lineage>
        <taxon>Bacteria</taxon>
        <taxon>Bacillati</taxon>
        <taxon>Bacillota</taxon>
        <taxon>Bacilli</taxon>
        <taxon>Bacillales</taxon>
        <taxon>Anoxybacillaceae</taxon>
        <taxon>Geobacillus</taxon>
    </lineage>
</organism>
<evidence type="ECO:0000313" key="2">
    <source>
        <dbReference type="Proteomes" id="UP000501421"/>
    </source>
</evidence>
<keyword evidence="2" id="KW-1185">Reference proteome</keyword>